<organism evidence="2 3">
    <name type="scientific">Marivirga aurantiaca</name>
    <dbReference type="NCBI Taxonomy" id="2802615"/>
    <lineage>
        <taxon>Bacteria</taxon>
        <taxon>Pseudomonadati</taxon>
        <taxon>Bacteroidota</taxon>
        <taxon>Cytophagia</taxon>
        <taxon>Cytophagales</taxon>
        <taxon>Marivirgaceae</taxon>
        <taxon>Marivirga</taxon>
    </lineage>
</organism>
<keyword evidence="3" id="KW-1185">Reference proteome</keyword>
<evidence type="ECO:0000313" key="2">
    <source>
        <dbReference type="EMBL" id="MBK6263527.1"/>
    </source>
</evidence>
<dbReference type="AlphaFoldDB" id="A0A934WV65"/>
<feature type="region of interest" description="Disordered" evidence="1">
    <location>
        <begin position="1"/>
        <end position="24"/>
    </location>
</feature>
<dbReference type="RefSeq" id="WP_201429221.1">
    <property type="nucleotide sequence ID" value="NZ_JAEQBW010000001.1"/>
</dbReference>
<gene>
    <name evidence="2" type="ORF">JKA74_00655</name>
</gene>
<dbReference type="EMBL" id="JAEQBW010000001">
    <property type="protein sequence ID" value="MBK6263527.1"/>
    <property type="molecule type" value="Genomic_DNA"/>
</dbReference>
<name>A0A934WV65_9BACT</name>
<accession>A0A934WV65</accession>
<evidence type="ECO:0000313" key="3">
    <source>
        <dbReference type="Proteomes" id="UP000611723"/>
    </source>
</evidence>
<feature type="compositionally biased region" description="Basic and acidic residues" evidence="1">
    <location>
        <begin position="11"/>
        <end position="24"/>
    </location>
</feature>
<reference evidence="2" key="1">
    <citation type="submission" date="2021-01" db="EMBL/GenBank/DDBJ databases">
        <title>Marivirga aurantiaca sp. nov., isolated from intertidal surface sediments.</title>
        <authorList>
            <person name="Zhang M."/>
        </authorList>
    </citation>
    <scope>NUCLEOTIDE SEQUENCE</scope>
    <source>
        <strain evidence="2">S37H4</strain>
    </source>
</reference>
<evidence type="ECO:0000256" key="1">
    <source>
        <dbReference type="SAM" id="MobiDB-lite"/>
    </source>
</evidence>
<sequence>MAFNDPHTSNKKGENTPKSGDPRTNFEYHGYYLNIWLGALVRYLINCGTRDAPQ</sequence>
<comment type="caution">
    <text evidence="2">The sequence shown here is derived from an EMBL/GenBank/DDBJ whole genome shotgun (WGS) entry which is preliminary data.</text>
</comment>
<protein>
    <submittedName>
        <fullName evidence="2">Uncharacterized protein</fullName>
    </submittedName>
</protein>
<proteinExistence type="predicted"/>
<dbReference type="Proteomes" id="UP000611723">
    <property type="component" value="Unassembled WGS sequence"/>
</dbReference>